<dbReference type="STRING" id="868595.Desca_2502"/>
<organism evidence="1 2">
    <name type="scientific">Desulfotomaculum nigrificans (strain DSM 14880 / VKM B-2319 / CO-1-SRB)</name>
    <name type="common">Desulfotomaculum carboxydivorans</name>
    <dbReference type="NCBI Taxonomy" id="868595"/>
    <lineage>
        <taxon>Bacteria</taxon>
        <taxon>Bacillati</taxon>
        <taxon>Bacillota</taxon>
        <taxon>Clostridia</taxon>
        <taxon>Eubacteriales</taxon>
        <taxon>Desulfotomaculaceae</taxon>
        <taxon>Desulfotomaculum</taxon>
    </lineage>
</organism>
<dbReference type="KEGG" id="dca:Desca_2502"/>
<proteinExistence type="predicted"/>
<dbReference type="EMBL" id="CP002736">
    <property type="protein sequence ID" value="AEF95328.1"/>
    <property type="molecule type" value="Genomic_DNA"/>
</dbReference>
<evidence type="ECO:0000313" key="1">
    <source>
        <dbReference type="EMBL" id="AEF95328.1"/>
    </source>
</evidence>
<reference evidence="1" key="1">
    <citation type="submission" date="2011-05" db="EMBL/GenBank/DDBJ databases">
        <title>Complete sequence of Desulfotomaculum carboxydivorans CO-1-SRB.</title>
        <authorList>
            <consortium name="US DOE Joint Genome Institute"/>
            <person name="Lucas S."/>
            <person name="Han J."/>
            <person name="Lapidus A."/>
            <person name="Cheng J.-F."/>
            <person name="Goodwin L."/>
            <person name="Pitluck S."/>
            <person name="Peters L."/>
            <person name="Mikhailova N."/>
            <person name="Lu M."/>
            <person name="Han C."/>
            <person name="Tapia R."/>
            <person name="Land M."/>
            <person name="Hauser L."/>
            <person name="Kyrpides N."/>
            <person name="Ivanova N."/>
            <person name="Pagani I."/>
            <person name="Stams A."/>
            <person name="Plugge C."/>
            <person name="Muyzer G."/>
            <person name="Kuever J."/>
            <person name="Parshina S."/>
            <person name="Ivanova A."/>
            <person name="Nazina T."/>
            <person name="Woyke T."/>
        </authorList>
    </citation>
    <scope>NUCLEOTIDE SEQUENCE [LARGE SCALE GENOMIC DNA]</scope>
    <source>
        <strain evidence="1">CO-1-SRB</strain>
    </source>
</reference>
<dbReference type="eggNOG" id="COG0145">
    <property type="taxonomic scope" value="Bacteria"/>
</dbReference>
<evidence type="ECO:0000313" key="2">
    <source>
        <dbReference type="Proteomes" id="UP000009226"/>
    </source>
</evidence>
<dbReference type="HOGENOM" id="CLU_623652_0_0_9"/>
<dbReference type="AlphaFoldDB" id="F6B4V6"/>
<sequence length="439" mass="49313">MDFTLNLTVDQNKIWGLLGIEDIVTARANQALDSSLAATTEQIIGQLLSKSAIQPEQITQIFITADFLDLFNGGYLPCPVIGYVRYLPRITNNREPLYKSPLRHQVVTETVDSEDGLSQALFNLKANHPAALAVNPSFFSWGDLTEGALSALTRRILGYPLPVMLGSVFNKIGFIARENILLVNTLLLPGVQSFYDQLHTVLARQNIQAKIWTLRNNGMLMTETRARQFPIYTTNSHLAAHLLAAGRPLALDNMLVISARDNNLLFGIMEQGLPLCSQVPLEYKGIALNLTHPFIKTIPLDRYQSIGDLKRVVKETLHTLHHAGESRPVVINLADPAINNLLLHTCQSLNLPVQEAKFSSSFGARYAPICVEQEHYLPAYTSKKRAEIQDLLWGKLKEELRAEGLFIKEDWQSYWEERPIRYLPEQASLIRLGYYGPKS</sequence>
<dbReference type="RefSeq" id="WP_013810771.1">
    <property type="nucleotide sequence ID" value="NC_015565.1"/>
</dbReference>
<accession>F6B4V6</accession>
<keyword evidence="2" id="KW-1185">Reference proteome</keyword>
<name>F6B4V6_DESCC</name>
<gene>
    <name evidence="1" type="ordered locus">Desca_2502</name>
</gene>
<dbReference type="Proteomes" id="UP000009226">
    <property type="component" value="Chromosome"/>
</dbReference>
<protein>
    <submittedName>
        <fullName evidence="1">N-methylhydantoinase A/acetone carboxylase beta subunit-like protein</fullName>
    </submittedName>
</protein>